<accession>A0A6A4RGM0</accession>
<reference evidence="5 6" key="1">
    <citation type="submission" date="2019-12" db="EMBL/GenBank/DDBJ databases">
        <authorList>
            <person name="Zhang Y.-J."/>
        </authorList>
    </citation>
    <scope>NUCLEOTIDE SEQUENCE [LARGE SCALE GENOMIC DNA]</scope>
    <source>
        <strain evidence="5 6">H18S-6</strain>
    </source>
</reference>
<evidence type="ECO:0000256" key="2">
    <source>
        <dbReference type="ARBA" id="ARBA00023125"/>
    </source>
</evidence>
<evidence type="ECO:0000313" key="6">
    <source>
        <dbReference type="Proteomes" id="UP000441586"/>
    </source>
</evidence>
<gene>
    <name evidence="5" type="ORF">GP644_17930</name>
</gene>
<dbReference type="AlphaFoldDB" id="A0A6A4RGM0"/>
<keyword evidence="2" id="KW-0238">DNA-binding</keyword>
<evidence type="ECO:0000256" key="3">
    <source>
        <dbReference type="ARBA" id="ARBA00023163"/>
    </source>
</evidence>
<keyword evidence="3" id="KW-0804">Transcription</keyword>
<evidence type="ECO:0000256" key="1">
    <source>
        <dbReference type="ARBA" id="ARBA00023015"/>
    </source>
</evidence>
<sequence length="70" mass="8061">MKLRERVGLNIQNMRRSKGLSQENLALAAEIDRSYLSEIELAKFSVSVDILERLANVLDVDPQEIFDKRD</sequence>
<comment type="caution">
    <text evidence="5">The sequence shown here is derived from an EMBL/GenBank/DDBJ whole genome shotgun (WGS) entry which is preliminary data.</text>
</comment>
<organism evidence="5 6">
    <name type="scientific">Parasedimentitalea maritima</name>
    <dbReference type="NCBI Taxonomy" id="2578117"/>
    <lineage>
        <taxon>Bacteria</taxon>
        <taxon>Pseudomonadati</taxon>
        <taxon>Pseudomonadota</taxon>
        <taxon>Alphaproteobacteria</taxon>
        <taxon>Rhodobacterales</taxon>
        <taxon>Paracoccaceae</taxon>
        <taxon>Parasedimentitalea</taxon>
    </lineage>
</organism>
<dbReference type="Pfam" id="PF01381">
    <property type="entry name" value="HTH_3"/>
    <property type="match status" value="1"/>
</dbReference>
<protein>
    <submittedName>
        <fullName evidence="5">Helix-turn-helix domain-containing protein</fullName>
    </submittedName>
</protein>
<name>A0A6A4RGM0_9RHOB</name>
<dbReference type="SUPFAM" id="SSF47413">
    <property type="entry name" value="lambda repressor-like DNA-binding domains"/>
    <property type="match status" value="1"/>
</dbReference>
<dbReference type="InterPro" id="IPR050807">
    <property type="entry name" value="TransReg_Diox_bact_type"/>
</dbReference>
<dbReference type="Gene3D" id="1.10.260.40">
    <property type="entry name" value="lambda repressor-like DNA-binding domains"/>
    <property type="match status" value="1"/>
</dbReference>
<dbReference type="CDD" id="cd00093">
    <property type="entry name" value="HTH_XRE"/>
    <property type="match status" value="1"/>
</dbReference>
<feature type="domain" description="HTH cro/C1-type" evidence="4">
    <location>
        <begin position="11"/>
        <end position="65"/>
    </location>
</feature>
<dbReference type="EMBL" id="WSFO01000011">
    <property type="protein sequence ID" value="KAE9627971.1"/>
    <property type="molecule type" value="Genomic_DNA"/>
</dbReference>
<dbReference type="GO" id="GO:0005829">
    <property type="term" value="C:cytosol"/>
    <property type="evidence" value="ECO:0007669"/>
    <property type="project" value="TreeGrafter"/>
</dbReference>
<dbReference type="InterPro" id="IPR001387">
    <property type="entry name" value="Cro/C1-type_HTH"/>
</dbReference>
<keyword evidence="1" id="KW-0805">Transcription regulation</keyword>
<dbReference type="InterPro" id="IPR010982">
    <property type="entry name" value="Lambda_DNA-bd_dom_sf"/>
</dbReference>
<dbReference type="GO" id="GO:0003700">
    <property type="term" value="F:DNA-binding transcription factor activity"/>
    <property type="evidence" value="ECO:0007669"/>
    <property type="project" value="TreeGrafter"/>
</dbReference>
<dbReference type="PANTHER" id="PTHR46797:SF23">
    <property type="entry name" value="HTH-TYPE TRANSCRIPTIONAL REGULATOR SUTR"/>
    <property type="match status" value="1"/>
</dbReference>
<dbReference type="SMART" id="SM00530">
    <property type="entry name" value="HTH_XRE"/>
    <property type="match status" value="1"/>
</dbReference>
<dbReference type="Proteomes" id="UP000441586">
    <property type="component" value="Unassembled WGS sequence"/>
</dbReference>
<dbReference type="PROSITE" id="PS50943">
    <property type="entry name" value="HTH_CROC1"/>
    <property type="match status" value="1"/>
</dbReference>
<dbReference type="PANTHER" id="PTHR46797">
    <property type="entry name" value="HTH-TYPE TRANSCRIPTIONAL REGULATOR"/>
    <property type="match status" value="1"/>
</dbReference>
<proteinExistence type="predicted"/>
<evidence type="ECO:0000313" key="5">
    <source>
        <dbReference type="EMBL" id="KAE9627971.1"/>
    </source>
</evidence>
<dbReference type="RefSeq" id="WP_158980691.1">
    <property type="nucleotide sequence ID" value="NZ_WSFO01000011.1"/>
</dbReference>
<evidence type="ECO:0000259" key="4">
    <source>
        <dbReference type="PROSITE" id="PS50943"/>
    </source>
</evidence>
<dbReference type="GO" id="GO:0003677">
    <property type="term" value="F:DNA binding"/>
    <property type="evidence" value="ECO:0007669"/>
    <property type="project" value="UniProtKB-KW"/>
</dbReference>